<gene>
    <name evidence="1" type="ORF">I5L79_18570</name>
</gene>
<name>A0ABS0L601_9BACT</name>
<keyword evidence="2" id="KW-1185">Reference proteome</keyword>
<dbReference type="EMBL" id="JADWYK010000014">
    <property type="protein sequence ID" value="MBG8555556.1"/>
    <property type="molecule type" value="Genomic_DNA"/>
</dbReference>
<evidence type="ECO:0000313" key="1">
    <source>
        <dbReference type="EMBL" id="MBG8555556.1"/>
    </source>
</evidence>
<dbReference type="PROSITE" id="PS51257">
    <property type="entry name" value="PROKAR_LIPOPROTEIN"/>
    <property type="match status" value="1"/>
</dbReference>
<evidence type="ECO:0000313" key="2">
    <source>
        <dbReference type="Proteomes" id="UP000601099"/>
    </source>
</evidence>
<comment type="caution">
    <text evidence="1">The sequence shown here is derived from an EMBL/GenBank/DDBJ whole genome shotgun (WGS) entry which is preliminary data.</text>
</comment>
<accession>A0ABS0L601</accession>
<organism evidence="1 2">
    <name type="scientific">Hymenobacter guriensis</name>
    <dbReference type="NCBI Taxonomy" id="2793065"/>
    <lineage>
        <taxon>Bacteria</taxon>
        <taxon>Pseudomonadati</taxon>
        <taxon>Bacteroidota</taxon>
        <taxon>Cytophagia</taxon>
        <taxon>Cytophagales</taxon>
        <taxon>Hymenobacteraceae</taxon>
        <taxon>Hymenobacter</taxon>
    </lineage>
</organism>
<protein>
    <recommendedName>
        <fullName evidence="3">Nuclear transport factor 2 family protein</fullName>
    </recommendedName>
</protein>
<dbReference type="Proteomes" id="UP000601099">
    <property type="component" value="Unassembled WGS sequence"/>
</dbReference>
<sequence length="240" mass="27546">MKHLKLTALTTLVVFGCGQANHKTSLIKEEKLSNTTNDITTSAKADTLSAATDESSFSVKEGTPPVLTDEEKQIKHLIRNVLNWADANKSINLLPVISDTKDSVYVGFDLVKHKQNLTKLRQTTFFSKEFIENYNKIILTLDKELRSGKEKWLVGDMPTFDFASDTDPWTLSQDVPYDEPNPYDFVEIKIINLDKGEVDWKWGKLESNSDIGWKNFSYRFRVVKEENKWKIAYLQGFDLK</sequence>
<evidence type="ECO:0008006" key="3">
    <source>
        <dbReference type="Google" id="ProtNLM"/>
    </source>
</evidence>
<proteinExistence type="predicted"/>
<dbReference type="RefSeq" id="WP_196956578.1">
    <property type="nucleotide sequence ID" value="NZ_JADWYK010000014.1"/>
</dbReference>
<reference evidence="1 2" key="1">
    <citation type="submission" date="2020-11" db="EMBL/GenBank/DDBJ databases">
        <title>Hymenobacter sp.</title>
        <authorList>
            <person name="Kim M.K."/>
        </authorList>
    </citation>
    <scope>NUCLEOTIDE SEQUENCE [LARGE SCALE GENOMIC DNA]</scope>
    <source>
        <strain evidence="1 2">BT594</strain>
    </source>
</reference>